<keyword evidence="2" id="KW-1185">Reference proteome</keyword>
<proteinExistence type="predicted"/>
<evidence type="ECO:0000313" key="1">
    <source>
        <dbReference type="EMBL" id="MDR7303633.1"/>
    </source>
</evidence>
<dbReference type="EMBL" id="JAVDXW010000001">
    <property type="protein sequence ID" value="MDR7303633.1"/>
    <property type="molecule type" value="Genomic_DNA"/>
</dbReference>
<gene>
    <name evidence="1" type="ORF">JOF55_003814</name>
</gene>
<name>A0AAE3ZET7_9ACTN</name>
<dbReference type="RefSeq" id="WP_310276069.1">
    <property type="nucleotide sequence ID" value="NZ_JAVDXW010000001.1"/>
</dbReference>
<dbReference type="AlphaFoldDB" id="A0AAE3ZET7"/>
<protein>
    <submittedName>
        <fullName evidence="1">Transcriptional regulator</fullName>
    </submittedName>
</protein>
<evidence type="ECO:0000313" key="2">
    <source>
        <dbReference type="Proteomes" id="UP001180845"/>
    </source>
</evidence>
<dbReference type="Proteomes" id="UP001180845">
    <property type="component" value="Unassembled WGS sequence"/>
</dbReference>
<reference evidence="1" key="1">
    <citation type="submission" date="2023-07" db="EMBL/GenBank/DDBJ databases">
        <title>Sequencing the genomes of 1000 actinobacteria strains.</title>
        <authorList>
            <person name="Klenk H.-P."/>
        </authorList>
    </citation>
    <scope>NUCLEOTIDE SEQUENCE</scope>
    <source>
        <strain evidence="1">DSM 45977</strain>
    </source>
</reference>
<sequence>MINSPIRAVTYRCVKGTGVDNPGLEAVTMREIAAEARVANGALRRLRHEIMPMDDERVDEARTA</sequence>
<comment type="caution">
    <text evidence="1">The sequence shown here is derived from an EMBL/GenBank/DDBJ whole genome shotgun (WGS) entry which is preliminary data.</text>
</comment>
<accession>A0AAE3ZET7</accession>
<organism evidence="1 2">
    <name type="scientific">Haloactinomyces albus</name>
    <dbReference type="NCBI Taxonomy" id="1352928"/>
    <lineage>
        <taxon>Bacteria</taxon>
        <taxon>Bacillati</taxon>
        <taxon>Actinomycetota</taxon>
        <taxon>Actinomycetes</taxon>
        <taxon>Actinopolysporales</taxon>
        <taxon>Actinopolysporaceae</taxon>
        <taxon>Haloactinomyces</taxon>
    </lineage>
</organism>